<reference evidence="1 2" key="1">
    <citation type="journal article" date="2019" name="Int. J. Syst. Evol. Microbiol.">
        <title>The Global Catalogue of Microorganisms (GCM) 10K type strain sequencing project: providing services to taxonomists for standard genome sequencing and annotation.</title>
        <authorList>
            <consortium name="The Broad Institute Genomics Platform"/>
            <consortium name="The Broad Institute Genome Sequencing Center for Infectious Disease"/>
            <person name="Wu L."/>
            <person name="Ma J."/>
        </authorList>
    </citation>
    <scope>NUCLEOTIDE SEQUENCE [LARGE SCALE GENOMIC DNA]</scope>
    <source>
        <strain evidence="1 2">JCM 8201</strain>
    </source>
</reference>
<organism evidence="1 2">
    <name type="scientific">Actinocorallia aurantiaca</name>
    <dbReference type="NCBI Taxonomy" id="46204"/>
    <lineage>
        <taxon>Bacteria</taxon>
        <taxon>Bacillati</taxon>
        <taxon>Actinomycetota</taxon>
        <taxon>Actinomycetes</taxon>
        <taxon>Streptosporangiales</taxon>
        <taxon>Thermomonosporaceae</taxon>
        <taxon>Actinocorallia</taxon>
    </lineage>
</organism>
<evidence type="ECO:0000313" key="2">
    <source>
        <dbReference type="Proteomes" id="UP001501842"/>
    </source>
</evidence>
<name>A0ABN3ULT4_9ACTN</name>
<proteinExistence type="predicted"/>
<dbReference type="Proteomes" id="UP001501842">
    <property type="component" value="Unassembled WGS sequence"/>
</dbReference>
<comment type="caution">
    <text evidence="1">The sequence shown here is derived from an EMBL/GenBank/DDBJ whole genome shotgun (WGS) entry which is preliminary data.</text>
</comment>
<gene>
    <name evidence="1" type="ORF">GCM10010439_56850</name>
</gene>
<dbReference type="EMBL" id="BAAATZ010000029">
    <property type="protein sequence ID" value="GAA2734455.1"/>
    <property type="molecule type" value="Genomic_DNA"/>
</dbReference>
<protein>
    <submittedName>
        <fullName evidence="1">Uncharacterized protein</fullName>
    </submittedName>
</protein>
<evidence type="ECO:0000313" key="1">
    <source>
        <dbReference type="EMBL" id="GAA2734455.1"/>
    </source>
</evidence>
<accession>A0ABN3ULT4</accession>
<sequence>MVARRPADIVRMAGGWMVDQVFVGWEVMVLTEGRADPAMRILGARCHDLECALGTAESGRWPTAVAVDPGLYDRDERVRRMVNAALESGVSDCRFWSDPAAPGEEDAAVRHRLSAAARAFKAQALAALAVPAGPVEGTETFRPVALLHPFGRI</sequence>
<keyword evidence="2" id="KW-1185">Reference proteome</keyword>